<organism evidence="6 7">
    <name type="scientific">Vogesella aquatica</name>
    <dbReference type="NCBI Taxonomy" id="2984206"/>
    <lineage>
        <taxon>Bacteria</taxon>
        <taxon>Pseudomonadati</taxon>
        <taxon>Pseudomonadota</taxon>
        <taxon>Betaproteobacteria</taxon>
        <taxon>Neisseriales</taxon>
        <taxon>Chromobacteriaceae</taxon>
        <taxon>Vogesella</taxon>
    </lineage>
</organism>
<evidence type="ECO:0000313" key="6">
    <source>
        <dbReference type="EMBL" id="MDC7715790.1"/>
    </source>
</evidence>
<dbReference type="SMART" id="SM00267">
    <property type="entry name" value="GGDEF"/>
    <property type="match status" value="1"/>
</dbReference>
<dbReference type="RefSeq" id="WP_272750273.1">
    <property type="nucleotide sequence ID" value="NZ_JAQQLF010000001.1"/>
</dbReference>
<dbReference type="PANTHER" id="PTHR45138">
    <property type="entry name" value="REGULATORY COMPONENTS OF SENSORY TRANSDUCTION SYSTEM"/>
    <property type="match status" value="1"/>
</dbReference>
<sequence length="528" mass="58523">MAAAPPTDIIADDTPVTAGFYHALSPRVLLAGGAARWPLILGWLLSLGASLWLGVLQLYGGWYGFEVNAGELTFLLSIYPPLTISTLWVLCFGYAWGASLAYLTTFMVGLLSGLHPGWAMVFGLANPLGLLVMALVYQQVRVSFLPRSVAALMFFVSISFVSGIASATGSFIWSYYNKLSALGAFQAWQGWWAGNFLQTVTTCAPLLYLFGPAVLRWRERYWPSLASEARYRWVWLAALSSLAGVIAFLWLSFVLADRSVMAMPGAAEQQWQQRALLYRDSARSVYWVMSVLLFAMVFLGYRFLTQRTRQLHQAADRLAQQRDLALRRQQEAETARNALQQLNVELAARILEVEGLQAQLREQASRDPLTGLHNRRYLHQQLPALLQAAQQQQHRLCVLLLDLDHFKQVNDHHGHAVGDAVLRLFAARLAAIVAPGDLLVRYGGEEFLLVMPAADEARVAQLLPQLQAALDSSQLRVDSGALVPLAFSAGVTFGSGRQDSEDDLLQQADAALYQAKAAGRRTWRVYQP</sequence>
<dbReference type="EMBL" id="JAQQLF010000001">
    <property type="protein sequence ID" value="MDC7715790.1"/>
    <property type="molecule type" value="Genomic_DNA"/>
</dbReference>
<evidence type="ECO:0000256" key="4">
    <source>
        <dbReference type="SAM" id="Phobius"/>
    </source>
</evidence>
<dbReference type="InterPro" id="IPR050469">
    <property type="entry name" value="Diguanylate_Cyclase"/>
</dbReference>
<proteinExistence type="predicted"/>
<evidence type="ECO:0000256" key="2">
    <source>
        <dbReference type="ARBA" id="ARBA00034247"/>
    </source>
</evidence>
<reference evidence="6 7" key="1">
    <citation type="submission" date="2023-01" db="EMBL/GenBank/DDBJ databases">
        <title>Novel species of the genus Vogesella isolated from rivers.</title>
        <authorList>
            <person name="Lu H."/>
        </authorList>
    </citation>
    <scope>NUCLEOTIDE SEQUENCE [LARGE SCALE GENOMIC DNA]</scope>
    <source>
        <strain evidence="6 7">DC21W</strain>
    </source>
</reference>
<dbReference type="NCBIfam" id="TIGR00254">
    <property type="entry name" value="GGDEF"/>
    <property type="match status" value="1"/>
</dbReference>
<feature type="coiled-coil region" evidence="3">
    <location>
        <begin position="325"/>
        <end position="359"/>
    </location>
</feature>
<feature type="transmembrane region" description="Helical" evidence="4">
    <location>
        <begin position="117"/>
        <end position="137"/>
    </location>
</feature>
<feature type="domain" description="GGDEF" evidence="5">
    <location>
        <begin position="394"/>
        <end position="528"/>
    </location>
</feature>
<dbReference type="CDD" id="cd01949">
    <property type="entry name" value="GGDEF"/>
    <property type="match status" value="1"/>
</dbReference>
<dbReference type="Pfam" id="PF00990">
    <property type="entry name" value="GGDEF"/>
    <property type="match status" value="1"/>
</dbReference>
<feature type="transmembrane region" description="Helical" evidence="4">
    <location>
        <begin position="284"/>
        <end position="304"/>
    </location>
</feature>
<dbReference type="SUPFAM" id="SSF55073">
    <property type="entry name" value="Nucleotide cyclase"/>
    <property type="match status" value="1"/>
</dbReference>
<keyword evidence="7" id="KW-1185">Reference proteome</keyword>
<keyword evidence="4" id="KW-0812">Transmembrane</keyword>
<dbReference type="PANTHER" id="PTHR45138:SF9">
    <property type="entry name" value="DIGUANYLATE CYCLASE DGCM-RELATED"/>
    <property type="match status" value="1"/>
</dbReference>
<comment type="caution">
    <text evidence="6">The sequence shown here is derived from an EMBL/GenBank/DDBJ whole genome shotgun (WGS) entry which is preliminary data.</text>
</comment>
<evidence type="ECO:0000256" key="1">
    <source>
        <dbReference type="ARBA" id="ARBA00012528"/>
    </source>
</evidence>
<keyword evidence="3" id="KW-0175">Coiled coil</keyword>
<name>A0ABT5IU50_9NEIS</name>
<protein>
    <recommendedName>
        <fullName evidence="1">diguanylate cyclase</fullName>
        <ecNumber evidence="1">2.7.7.65</ecNumber>
    </recommendedName>
</protein>
<feature type="transmembrane region" description="Helical" evidence="4">
    <location>
        <begin position="40"/>
        <end position="60"/>
    </location>
</feature>
<dbReference type="EC" id="2.7.7.65" evidence="1"/>
<keyword evidence="4" id="KW-1133">Transmembrane helix</keyword>
<dbReference type="InterPro" id="IPR029787">
    <property type="entry name" value="Nucleotide_cyclase"/>
</dbReference>
<keyword evidence="6" id="KW-0808">Transferase</keyword>
<feature type="transmembrane region" description="Helical" evidence="4">
    <location>
        <begin position="196"/>
        <end position="215"/>
    </location>
</feature>
<dbReference type="InterPro" id="IPR000160">
    <property type="entry name" value="GGDEF_dom"/>
</dbReference>
<comment type="catalytic activity">
    <reaction evidence="2">
        <text>2 GTP = 3',3'-c-di-GMP + 2 diphosphate</text>
        <dbReference type="Rhea" id="RHEA:24898"/>
        <dbReference type="ChEBI" id="CHEBI:33019"/>
        <dbReference type="ChEBI" id="CHEBI:37565"/>
        <dbReference type="ChEBI" id="CHEBI:58805"/>
        <dbReference type="EC" id="2.7.7.65"/>
    </reaction>
</comment>
<dbReference type="Proteomes" id="UP001219956">
    <property type="component" value="Unassembled WGS sequence"/>
</dbReference>
<evidence type="ECO:0000256" key="3">
    <source>
        <dbReference type="SAM" id="Coils"/>
    </source>
</evidence>
<evidence type="ECO:0000313" key="7">
    <source>
        <dbReference type="Proteomes" id="UP001219956"/>
    </source>
</evidence>
<evidence type="ECO:0000259" key="5">
    <source>
        <dbReference type="PROSITE" id="PS50887"/>
    </source>
</evidence>
<dbReference type="Gene3D" id="3.30.70.270">
    <property type="match status" value="1"/>
</dbReference>
<dbReference type="PROSITE" id="PS50887">
    <property type="entry name" value="GGDEF"/>
    <property type="match status" value="1"/>
</dbReference>
<keyword evidence="6" id="KW-0548">Nucleotidyltransferase</keyword>
<keyword evidence="4" id="KW-0472">Membrane</keyword>
<feature type="transmembrane region" description="Helical" evidence="4">
    <location>
        <begin position="235"/>
        <end position="256"/>
    </location>
</feature>
<feature type="transmembrane region" description="Helical" evidence="4">
    <location>
        <begin position="72"/>
        <end position="97"/>
    </location>
</feature>
<dbReference type="GO" id="GO:0052621">
    <property type="term" value="F:diguanylate cyclase activity"/>
    <property type="evidence" value="ECO:0007669"/>
    <property type="project" value="UniProtKB-EC"/>
</dbReference>
<gene>
    <name evidence="6" type="ORF">PQU95_00960</name>
</gene>
<dbReference type="InterPro" id="IPR043128">
    <property type="entry name" value="Rev_trsase/Diguanyl_cyclase"/>
</dbReference>
<feature type="transmembrane region" description="Helical" evidence="4">
    <location>
        <begin position="149"/>
        <end position="176"/>
    </location>
</feature>
<accession>A0ABT5IU50</accession>